<evidence type="ECO:0008006" key="2">
    <source>
        <dbReference type="Google" id="ProtNLM"/>
    </source>
</evidence>
<comment type="caution">
    <text evidence="1">The sequence shown here is derived from an EMBL/GenBank/DDBJ whole genome shotgun (WGS) entry which is preliminary data.</text>
</comment>
<dbReference type="SUPFAM" id="SSF53335">
    <property type="entry name" value="S-adenosyl-L-methionine-dependent methyltransferases"/>
    <property type="match status" value="1"/>
</dbReference>
<reference evidence="1" key="1">
    <citation type="journal article" date="2020" name="mSystems">
        <title>Genome- and Community-Level Interaction Insights into Carbon Utilization and Element Cycling Functions of Hydrothermarchaeota in Hydrothermal Sediment.</title>
        <authorList>
            <person name="Zhou Z."/>
            <person name="Liu Y."/>
            <person name="Xu W."/>
            <person name="Pan J."/>
            <person name="Luo Z.H."/>
            <person name="Li M."/>
        </authorList>
    </citation>
    <scope>NUCLEOTIDE SEQUENCE [LARGE SCALE GENOMIC DNA]</scope>
    <source>
        <strain evidence="1">SpSt-25</strain>
    </source>
</reference>
<name>A0A7C1T9Y3_THEPE</name>
<accession>A0A7C1T9Y3</accession>
<organism evidence="1">
    <name type="scientific">Thermofilum pendens</name>
    <dbReference type="NCBI Taxonomy" id="2269"/>
    <lineage>
        <taxon>Archaea</taxon>
        <taxon>Thermoproteota</taxon>
        <taxon>Thermoprotei</taxon>
        <taxon>Thermofilales</taxon>
        <taxon>Thermofilaceae</taxon>
        <taxon>Thermofilum</taxon>
    </lineage>
</organism>
<dbReference type="AlphaFoldDB" id="A0A7C1T9Y3"/>
<sequence>MSEGFYYDVATLLIPEAVSLLKEYEHPRKDELLRAGDRLRHVILSAYERLRSASLPAEVSRFREIMRYGLLSLKRVYAEGDWRSHVFFNEVLLEAEATRYLLEWLFSVLTIPPGSVLLDVNSVAPLFSAKIGTRIGAKVVLSLEERLAEIPVVREVVDEYFRRYGVDGRVLRVGMRFSADMPKETADGIFFGSLDSWVIGWDTILSVASASLKPRGVLACLLPANFREGLRTLLDFWGIPPYPEPDVAATQLKNMKFRDVRINRHGPFYAVVAQKR</sequence>
<dbReference type="EMBL" id="DSKP01000100">
    <property type="protein sequence ID" value="HEB48723.1"/>
    <property type="molecule type" value="Genomic_DNA"/>
</dbReference>
<gene>
    <name evidence="1" type="ORF">ENP77_02885</name>
</gene>
<dbReference type="Gene3D" id="3.40.50.150">
    <property type="entry name" value="Vaccinia Virus protein VP39"/>
    <property type="match status" value="1"/>
</dbReference>
<evidence type="ECO:0000313" key="1">
    <source>
        <dbReference type="EMBL" id="HEB48723.1"/>
    </source>
</evidence>
<protein>
    <recommendedName>
        <fullName evidence="2">Class I SAM-dependent methyltransferase</fullName>
    </recommendedName>
</protein>
<dbReference type="InterPro" id="IPR029063">
    <property type="entry name" value="SAM-dependent_MTases_sf"/>
</dbReference>
<proteinExistence type="predicted"/>